<reference evidence="1 2" key="1">
    <citation type="submission" date="2016-10" db="EMBL/GenBank/DDBJ databases">
        <title>Genome sequence of the ascomycete fungus Penicillium subrubescens.</title>
        <authorList>
            <person name="De Vries R.P."/>
            <person name="Peng M."/>
            <person name="Dilokpimol A."/>
            <person name="Hilden K."/>
            <person name="Makela M.R."/>
            <person name="Grigoriev I."/>
            <person name="Riley R."/>
            <person name="Granchi Z."/>
        </authorList>
    </citation>
    <scope>NUCLEOTIDE SEQUENCE [LARGE SCALE GENOMIC DNA]</scope>
    <source>
        <strain evidence="1 2">CBS 132785</strain>
    </source>
</reference>
<dbReference type="EMBL" id="MNBE01000116">
    <property type="protein sequence ID" value="OKP14159.1"/>
    <property type="molecule type" value="Genomic_DNA"/>
</dbReference>
<dbReference type="AlphaFoldDB" id="A0A1Q5UNW0"/>
<dbReference type="Proteomes" id="UP000186955">
    <property type="component" value="Unassembled WGS sequence"/>
</dbReference>
<accession>A0A1Q5UNW0</accession>
<dbReference type="OrthoDB" id="5421021at2759"/>
<evidence type="ECO:0000313" key="2">
    <source>
        <dbReference type="Proteomes" id="UP000186955"/>
    </source>
</evidence>
<sequence length="679" mass="74213">MADSVGLQIDVGGLSLAGLNTFSSVLAVLSADDVQPTAMLQLERLGAAFPISGPLRAKIPDYLQRCSNTRLERLGLTIGWRKGDAASLMSQTAGGQAIALLVTCLENIYGADATATILYRLSRSVLPNSSRLSSPKQLAQATDILARKSGAIGFGTLLAKHVCRIHDVYWQLQRKAPMSLLASLGQESMDEILGKFSQALREERSLVRVRGCASMGYIFALAVSLFSDDCLVTVENLIVHKGCRSSSITIEITESIGDKSLQVQLMGKIGSVSEITARQSQISPSLKFVYKGHFAEYTRIRLNDLGLMCVPNTLVAIGTCVLSLSDLIYVSIGDRPDTKTRVIVNLYSQIFGENPRTSLHQRCEDAFGVDLPLKWPSFNEALSGLKHVLARSNQADSFASLCDQSGLYANPSDVLLRIIDAGVAALLVFSRGQGAVWQECSNKTWRPSERILRQGAKQVVLSPSELLNELFSWEDERLIARSDGAATLIPAGILYFGHEICHYRGLELIDGLIFHENRYHNKVISDIGTDGPRPIASAPRVKPIHPTADGVPLDISFAVAEDVHGLVLECTATFAGLRQSINLRERIDQLFGLLDAYPCNHSRKTVLKQEYVRVVQTNSALSPDGRNGDHLSIVQTAGHPTAQLLALTRWEPAILCRECCLNCAYEQAREKEIYKIIVA</sequence>
<evidence type="ECO:0000313" key="1">
    <source>
        <dbReference type="EMBL" id="OKP14159.1"/>
    </source>
</evidence>
<protein>
    <submittedName>
        <fullName evidence="1">Uncharacterized protein</fullName>
    </submittedName>
</protein>
<name>A0A1Q5UNW0_9EURO</name>
<organism evidence="1 2">
    <name type="scientific">Penicillium subrubescens</name>
    <dbReference type="NCBI Taxonomy" id="1316194"/>
    <lineage>
        <taxon>Eukaryota</taxon>
        <taxon>Fungi</taxon>
        <taxon>Dikarya</taxon>
        <taxon>Ascomycota</taxon>
        <taxon>Pezizomycotina</taxon>
        <taxon>Eurotiomycetes</taxon>
        <taxon>Eurotiomycetidae</taxon>
        <taxon>Eurotiales</taxon>
        <taxon>Aspergillaceae</taxon>
        <taxon>Penicillium</taxon>
    </lineage>
</organism>
<proteinExistence type="predicted"/>
<gene>
    <name evidence="1" type="ORF">PENSUB_153</name>
</gene>
<keyword evidence="2" id="KW-1185">Reference proteome</keyword>
<comment type="caution">
    <text evidence="1">The sequence shown here is derived from an EMBL/GenBank/DDBJ whole genome shotgun (WGS) entry which is preliminary data.</text>
</comment>